<comment type="caution">
    <text evidence="11">The sequence shown here is derived from an EMBL/GenBank/DDBJ whole genome shotgun (WGS) entry which is preliminary data.</text>
</comment>
<evidence type="ECO:0000256" key="1">
    <source>
        <dbReference type="ARBA" id="ARBA00007164"/>
    </source>
</evidence>
<dbReference type="PANTHER" id="PTHR21581">
    <property type="entry name" value="D-ALANYL-D-ALANINE CARBOXYPEPTIDASE"/>
    <property type="match status" value="1"/>
</dbReference>
<keyword evidence="11" id="KW-0121">Carboxypeptidase</keyword>
<dbReference type="Gene3D" id="3.30.70.1070">
    <property type="entry name" value="Sporulation related repeat"/>
    <property type="match status" value="1"/>
</dbReference>
<keyword evidence="6" id="KW-0961">Cell wall biogenesis/degradation</keyword>
<dbReference type="InterPro" id="IPR012338">
    <property type="entry name" value="Beta-lactam/transpept-like"/>
</dbReference>
<dbReference type="Proteomes" id="UP000613160">
    <property type="component" value="Unassembled WGS sequence"/>
</dbReference>
<dbReference type="EMBL" id="BMJJ01000015">
    <property type="protein sequence ID" value="GGD39237.1"/>
    <property type="molecule type" value="Genomic_DNA"/>
</dbReference>
<dbReference type="SUPFAM" id="SSF110997">
    <property type="entry name" value="Sporulation related repeat"/>
    <property type="match status" value="1"/>
</dbReference>
<evidence type="ECO:0000256" key="6">
    <source>
        <dbReference type="ARBA" id="ARBA00023316"/>
    </source>
</evidence>
<dbReference type="GO" id="GO:0006508">
    <property type="term" value="P:proteolysis"/>
    <property type="evidence" value="ECO:0007669"/>
    <property type="project" value="InterPro"/>
</dbReference>
<evidence type="ECO:0000256" key="5">
    <source>
        <dbReference type="ARBA" id="ARBA00022984"/>
    </source>
</evidence>
<dbReference type="PRINTS" id="PR00725">
    <property type="entry name" value="DADACBPTASE1"/>
</dbReference>
<keyword evidence="3" id="KW-0378">Hydrolase</keyword>
<feature type="active site" description="Proton acceptor" evidence="7">
    <location>
        <position position="82"/>
    </location>
</feature>
<evidence type="ECO:0000313" key="11">
    <source>
        <dbReference type="EMBL" id="GGD39237.1"/>
    </source>
</evidence>
<dbReference type="Pfam" id="PF00768">
    <property type="entry name" value="Peptidase_S11"/>
    <property type="match status" value="1"/>
</dbReference>
<evidence type="ECO:0000313" key="12">
    <source>
        <dbReference type="Proteomes" id="UP000613160"/>
    </source>
</evidence>
<dbReference type="PROSITE" id="PS51724">
    <property type="entry name" value="SPOR"/>
    <property type="match status" value="1"/>
</dbReference>
<evidence type="ECO:0000256" key="3">
    <source>
        <dbReference type="ARBA" id="ARBA00022801"/>
    </source>
</evidence>
<keyword evidence="11" id="KW-0645">Protease</keyword>
<keyword evidence="5" id="KW-0573">Peptidoglycan synthesis</keyword>
<dbReference type="GO" id="GO:0042834">
    <property type="term" value="F:peptidoglycan binding"/>
    <property type="evidence" value="ECO:0007669"/>
    <property type="project" value="InterPro"/>
</dbReference>
<dbReference type="InterPro" id="IPR036680">
    <property type="entry name" value="SPOR-like_sf"/>
</dbReference>
<reference evidence="11" key="2">
    <citation type="submission" date="2020-09" db="EMBL/GenBank/DDBJ databases">
        <authorList>
            <person name="Sun Q."/>
            <person name="Zhou Y."/>
        </authorList>
    </citation>
    <scope>NUCLEOTIDE SEQUENCE</scope>
    <source>
        <strain evidence="11">CGMCC 1.15493</strain>
    </source>
</reference>
<keyword evidence="4" id="KW-0133">Cell shape</keyword>
<evidence type="ECO:0000259" key="10">
    <source>
        <dbReference type="PROSITE" id="PS51724"/>
    </source>
</evidence>
<evidence type="ECO:0000256" key="9">
    <source>
        <dbReference type="RuleBase" id="RU004016"/>
    </source>
</evidence>
<feature type="active site" description="Acyl-ester intermediate" evidence="7">
    <location>
        <position position="79"/>
    </location>
</feature>
<organism evidence="11 12">
    <name type="scientific">Aureimonas glaciei</name>
    <dbReference type="NCBI Taxonomy" id="1776957"/>
    <lineage>
        <taxon>Bacteria</taxon>
        <taxon>Pseudomonadati</taxon>
        <taxon>Pseudomonadota</taxon>
        <taxon>Alphaproteobacteria</taxon>
        <taxon>Hyphomicrobiales</taxon>
        <taxon>Aurantimonadaceae</taxon>
        <taxon>Aureimonas</taxon>
    </lineage>
</organism>
<keyword evidence="2" id="KW-0732">Signal</keyword>
<proteinExistence type="inferred from homology"/>
<feature type="binding site" evidence="8">
    <location>
        <position position="241"/>
    </location>
    <ligand>
        <name>substrate</name>
    </ligand>
</feature>
<dbReference type="Gene3D" id="3.40.710.10">
    <property type="entry name" value="DD-peptidase/beta-lactamase superfamily"/>
    <property type="match status" value="1"/>
</dbReference>
<evidence type="ECO:0000256" key="8">
    <source>
        <dbReference type="PIRSR" id="PIRSR618044-2"/>
    </source>
</evidence>
<reference evidence="11" key="1">
    <citation type="journal article" date="2014" name="Int. J. Syst. Evol. Microbiol.">
        <title>Complete genome sequence of Corynebacterium casei LMG S-19264T (=DSM 44701T), isolated from a smear-ripened cheese.</title>
        <authorList>
            <consortium name="US DOE Joint Genome Institute (JGI-PGF)"/>
            <person name="Walter F."/>
            <person name="Albersmeier A."/>
            <person name="Kalinowski J."/>
            <person name="Ruckert C."/>
        </authorList>
    </citation>
    <scope>NUCLEOTIDE SEQUENCE</scope>
    <source>
        <strain evidence="11">CGMCC 1.15493</strain>
    </source>
</reference>
<dbReference type="InterPro" id="IPR007730">
    <property type="entry name" value="SPOR-like_dom"/>
</dbReference>
<gene>
    <name evidence="11" type="ORF">GCM10011335_47490</name>
</gene>
<dbReference type="GO" id="GO:0009252">
    <property type="term" value="P:peptidoglycan biosynthetic process"/>
    <property type="evidence" value="ECO:0007669"/>
    <property type="project" value="UniProtKB-KW"/>
</dbReference>
<dbReference type="GO" id="GO:0008360">
    <property type="term" value="P:regulation of cell shape"/>
    <property type="evidence" value="ECO:0007669"/>
    <property type="project" value="UniProtKB-KW"/>
</dbReference>
<dbReference type="AlphaFoldDB" id="A0A917DGS8"/>
<feature type="active site" evidence="7">
    <location>
        <position position="139"/>
    </location>
</feature>
<evidence type="ECO:0000256" key="4">
    <source>
        <dbReference type="ARBA" id="ARBA00022960"/>
    </source>
</evidence>
<protein>
    <submittedName>
        <fullName evidence="11">D-alanyl-D-alanine carboxypeptidase</fullName>
    </submittedName>
</protein>
<sequence>MSLLTEPRELLVRTGIPSRKDRLSGFSKAVGVCAISMALLSQSTVLASADSNDAAFVIDANNGKVLYSSDGDALRYPASLTKMMTLYMLFEAMRSGRVSRDTPMKVSSYAAARPPTKLRLKVGSTLKVEEAILSLVTLSANDASVVIAEHLAGSEARFAAQMTAKARQLGMSKTTFRNANGLPNSEQKTTARDMATLGIALREHFPREFGYFKTKSFNFRGRTINGHNRLVGRIQGVDGIKTGYINASGYNLVSSLLRDNKKIVGVVMGGRTGAARDKKMADLLTKYLAVASTRSSGDLIASRSTEPRVTVAAAPPTFSYQPPSSVPLPRMRETINERIAEAYGADADAAHAVARLAAAPTRPIVGRAALRAALKAPRPTAPVNALAPSGPVPPGDIPTGRDFDPMTTGTILARAASPRTSPWVVQIAAMPEQNRALEMLAEAKARSGSALSNAQPFTESVASGSQTLYRARFAGFQSRTEANRACDALKQHSYNCYSVAN</sequence>
<accession>A0A917DGS8</accession>
<dbReference type="PANTHER" id="PTHR21581:SF6">
    <property type="entry name" value="TRAFFICKING PROTEIN PARTICLE COMPLEX SUBUNIT 12"/>
    <property type="match status" value="1"/>
</dbReference>
<feature type="domain" description="SPOR" evidence="10">
    <location>
        <begin position="417"/>
        <end position="501"/>
    </location>
</feature>
<evidence type="ECO:0000256" key="7">
    <source>
        <dbReference type="PIRSR" id="PIRSR618044-1"/>
    </source>
</evidence>
<name>A0A917DGS8_9HYPH</name>
<dbReference type="InterPro" id="IPR001967">
    <property type="entry name" value="Peptidase_S11_N"/>
</dbReference>
<keyword evidence="12" id="KW-1185">Reference proteome</keyword>
<comment type="similarity">
    <text evidence="1 9">Belongs to the peptidase S11 family.</text>
</comment>
<dbReference type="Pfam" id="PF05036">
    <property type="entry name" value="SPOR"/>
    <property type="match status" value="1"/>
</dbReference>
<dbReference type="InterPro" id="IPR018044">
    <property type="entry name" value="Peptidase_S11"/>
</dbReference>
<evidence type="ECO:0000256" key="2">
    <source>
        <dbReference type="ARBA" id="ARBA00022729"/>
    </source>
</evidence>
<dbReference type="GO" id="GO:0071555">
    <property type="term" value="P:cell wall organization"/>
    <property type="evidence" value="ECO:0007669"/>
    <property type="project" value="UniProtKB-KW"/>
</dbReference>
<dbReference type="SUPFAM" id="SSF56601">
    <property type="entry name" value="beta-lactamase/transpeptidase-like"/>
    <property type="match status" value="1"/>
</dbReference>
<dbReference type="GO" id="GO:0009002">
    <property type="term" value="F:serine-type D-Ala-D-Ala carboxypeptidase activity"/>
    <property type="evidence" value="ECO:0007669"/>
    <property type="project" value="InterPro"/>
</dbReference>